<dbReference type="Proteomes" id="UP001160390">
    <property type="component" value="Unassembled WGS sequence"/>
</dbReference>
<keyword evidence="9" id="KW-1185">Reference proteome</keyword>
<evidence type="ECO:0000259" key="7">
    <source>
        <dbReference type="Pfam" id="PF01619"/>
    </source>
</evidence>
<comment type="cofactor">
    <cofactor evidence="5">
        <name>FAD</name>
        <dbReference type="ChEBI" id="CHEBI:57692"/>
    </cofactor>
</comment>
<keyword evidence="5" id="KW-0274">FAD</keyword>
<name>A0AA35MFB3_9HYPO</name>
<dbReference type="EC" id="1.5.5.2" evidence="2 5"/>
<dbReference type="Pfam" id="PF01619">
    <property type="entry name" value="Pro_dh"/>
    <property type="match status" value="1"/>
</dbReference>
<comment type="similarity">
    <text evidence="1 5">Belongs to the proline oxidase family.</text>
</comment>
<organism evidence="8 9">
    <name type="scientific">Clonostachys chloroleuca</name>
    <dbReference type="NCBI Taxonomy" id="1926264"/>
    <lineage>
        <taxon>Eukaryota</taxon>
        <taxon>Fungi</taxon>
        <taxon>Dikarya</taxon>
        <taxon>Ascomycota</taxon>
        <taxon>Pezizomycotina</taxon>
        <taxon>Sordariomycetes</taxon>
        <taxon>Hypocreomycetidae</taxon>
        <taxon>Hypocreales</taxon>
        <taxon>Bionectriaceae</taxon>
        <taxon>Clonostachys</taxon>
    </lineage>
</organism>
<comment type="function">
    <text evidence="5">Converts proline to delta-1-pyrroline-5-carboxylate.</text>
</comment>
<accession>A0AA35MFB3</accession>
<reference evidence="8" key="1">
    <citation type="submission" date="2023-01" db="EMBL/GenBank/DDBJ databases">
        <authorList>
            <person name="Piombo E."/>
        </authorList>
    </citation>
    <scope>NUCLEOTIDE SEQUENCE</scope>
</reference>
<evidence type="ECO:0000256" key="5">
    <source>
        <dbReference type="RuleBase" id="RU364054"/>
    </source>
</evidence>
<dbReference type="PANTHER" id="PTHR13914">
    <property type="entry name" value="PROLINE OXIDASE"/>
    <property type="match status" value="1"/>
</dbReference>
<dbReference type="InterPro" id="IPR029041">
    <property type="entry name" value="FAD-linked_oxidoreductase-like"/>
</dbReference>
<keyword evidence="6" id="KW-0812">Transmembrane</keyword>
<feature type="transmembrane region" description="Helical" evidence="6">
    <location>
        <begin position="57"/>
        <end position="76"/>
    </location>
</feature>
<dbReference type="EMBL" id="CABFNP030001281">
    <property type="protein sequence ID" value="CAI6096115.1"/>
    <property type="molecule type" value="Genomic_DNA"/>
</dbReference>
<keyword evidence="4 5" id="KW-0642">Proline metabolism</keyword>
<protein>
    <recommendedName>
        <fullName evidence="2 5">Proline dehydrogenase</fullName>
        <ecNumber evidence="2 5">1.5.5.2</ecNumber>
    </recommendedName>
</protein>
<dbReference type="SUPFAM" id="SSF51730">
    <property type="entry name" value="FAD-linked oxidoreductase"/>
    <property type="match status" value="1"/>
</dbReference>
<dbReference type="GO" id="GO:0071949">
    <property type="term" value="F:FAD binding"/>
    <property type="evidence" value="ECO:0007669"/>
    <property type="project" value="TreeGrafter"/>
</dbReference>
<keyword evidence="6" id="KW-0472">Membrane</keyword>
<proteinExistence type="inferred from homology"/>
<evidence type="ECO:0000256" key="1">
    <source>
        <dbReference type="ARBA" id="ARBA00005869"/>
    </source>
</evidence>
<dbReference type="GO" id="GO:0010133">
    <property type="term" value="P:L-proline catabolic process to L-glutamate"/>
    <property type="evidence" value="ECO:0007669"/>
    <property type="project" value="TreeGrafter"/>
</dbReference>
<dbReference type="PANTHER" id="PTHR13914:SF0">
    <property type="entry name" value="PROLINE DEHYDROGENASE 1, MITOCHONDRIAL"/>
    <property type="match status" value="1"/>
</dbReference>
<comment type="catalytic activity">
    <reaction evidence="5">
        <text>L-proline + a quinone = (S)-1-pyrroline-5-carboxylate + a quinol + H(+)</text>
        <dbReference type="Rhea" id="RHEA:23784"/>
        <dbReference type="ChEBI" id="CHEBI:15378"/>
        <dbReference type="ChEBI" id="CHEBI:17388"/>
        <dbReference type="ChEBI" id="CHEBI:24646"/>
        <dbReference type="ChEBI" id="CHEBI:60039"/>
        <dbReference type="ChEBI" id="CHEBI:132124"/>
        <dbReference type="EC" id="1.5.5.2"/>
    </reaction>
</comment>
<evidence type="ECO:0000313" key="8">
    <source>
        <dbReference type="EMBL" id="CAI6096115.1"/>
    </source>
</evidence>
<dbReference type="GO" id="GO:0005739">
    <property type="term" value="C:mitochondrion"/>
    <property type="evidence" value="ECO:0007669"/>
    <property type="project" value="TreeGrafter"/>
</dbReference>
<keyword evidence="5" id="KW-0285">Flavoprotein</keyword>
<evidence type="ECO:0000256" key="2">
    <source>
        <dbReference type="ARBA" id="ARBA00012695"/>
    </source>
</evidence>
<evidence type="ECO:0000256" key="4">
    <source>
        <dbReference type="ARBA" id="ARBA00023062"/>
    </source>
</evidence>
<dbReference type="InterPro" id="IPR002872">
    <property type="entry name" value="Proline_DH_dom"/>
</dbReference>
<evidence type="ECO:0000256" key="3">
    <source>
        <dbReference type="ARBA" id="ARBA00023002"/>
    </source>
</evidence>
<keyword evidence="6" id="KW-1133">Transmembrane helix</keyword>
<evidence type="ECO:0000256" key="6">
    <source>
        <dbReference type="SAM" id="Phobius"/>
    </source>
</evidence>
<dbReference type="Gene3D" id="3.20.20.220">
    <property type="match status" value="1"/>
</dbReference>
<gene>
    <name evidence="8" type="ORF">CCHLO57077_00010503</name>
</gene>
<evidence type="ECO:0000313" key="9">
    <source>
        <dbReference type="Proteomes" id="UP001160390"/>
    </source>
</evidence>
<feature type="domain" description="Proline dehydrogenase" evidence="7">
    <location>
        <begin position="158"/>
        <end position="530"/>
    </location>
</feature>
<sequence length="558" mass="62127">MLLTSIRRAALPPRPTLTAWRLQRLRSLSTSAESTAARWSRKLVSKWEHATHREKRIVFASGGVTVAAIWLLWASAPGDRDPIDPRDASALSKVPFGKLFAGWIAFAFCSSPTWVDMSEALYAVVSKTPIMSSIAHSFVMGTFFTQFLGGETTEECTPKIRALRKESIGTLLGYNIEAELDGSRKDPNLIRAQTEEVLASIESQARLAREFYPDTSTTSGDNRCWVRIKVTGLIPCPTALLHGSNSILEARKAKGLDMDVPYPGLPHDGDWEAAVNGVTPVDREQLLNLYGNLDRIMRKARENNIRVVIDAEQTWYQPVIDSLTDRFMQTYNTLDGPATCIASFQAYLRRYPQLLNQQILRADKKGYKLLFKQVRGAYIKTEGERWAREGRHGPGPVWASKKETDASFNYGIEKALSVIRSQIEETGSSRLGAVFATHNSYSVDFGIQLLEEYGMAKRKTPDGKLIVPNEVAGSISFGQIYGMKDDLTNKISGSIVTQDGFPLVVKSMSYGELKECLPFLARRATENKAVLEGRGGASAERIRLGCELRRRCLPWGSY</sequence>
<comment type="caution">
    <text evidence="8">The sequence shown here is derived from an EMBL/GenBank/DDBJ whole genome shotgun (WGS) entry which is preliminary data.</text>
</comment>
<dbReference type="AlphaFoldDB" id="A0AA35MFB3"/>
<dbReference type="GO" id="GO:0004657">
    <property type="term" value="F:proline dehydrogenase activity"/>
    <property type="evidence" value="ECO:0007669"/>
    <property type="project" value="UniProtKB-EC"/>
</dbReference>
<dbReference type="InterPro" id="IPR015659">
    <property type="entry name" value="Proline_oxidase"/>
</dbReference>
<keyword evidence="3 5" id="KW-0560">Oxidoreductase</keyword>